<protein>
    <submittedName>
        <fullName evidence="5">Glycine zipper 2TM domain-containing protein</fullName>
    </submittedName>
</protein>
<reference evidence="6" key="1">
    <citation type="journal article" date="2019" name="Int. J. Syst. Evol. Microbiol.">
        <title>The Global Catalogue of Microorganisms (GCM) 10K type strain sequencing project: providing services to taxonomists for standard genome sequencing and annotation.</title>
        <authorList>
            <consortium name="The Broad Institute Genomics Platform"/>
            <consortium name="The Broad Institute Genome Sequencing Center for Infectious Disease"/>
            <person name="Wu L."/>
            <person name="Ma J."/>
        </authorList>
    </citation>
    <scope>NUCLEOTIDE SEQUENCE [LARGE SCALE GENOMIC DNA]</scope>
    <source>
        <strain evidence="6">CCUG 49452</strain>
    </source>
</reference>
<accession>A0ABV9QF85</accession>
<evidence type="ECO:0000256" key="1">
    <source>
        <dbReference type="ARBA" id="ARBA00004370"/>
    </source>
</evidence>
<comment type="caution">
    <text evidence="5">The sequence shown here is derived from an EMBL/GenBank/DDBJ whole genome shotgun (WGS) entry which is preliminary data.</text>
</comment>
<feature type="domain" description="Glycine zipper 2TM" evidence="4">
    <location>
        <begin position="72"/>
        <end position="113"/>
    </location>
</feature>
<dbReference type="Pfam" id="PF05433">
    <property type="entry name" value="Rick_17kDa_Anti"/>
    <property type="match status" value="1"/>
</dbReference>
<feature type="chain" id="PRO_5046752877" evidence="3">
    <location>
        <begin position="25"/>
        <end position="163"/>
    </location>
</feature>
<evidence type="ECO:0000256" key="2">
    <source>
        <dbReference type="ARBA" id="ARBA00023136"/>
    </source>
</evidence>
<evidence type="ECO:0000313" key="5">
    <source>
        <dbReference type="EMBL" id="MFC4790261.1"/>
    </source>
</evidence>
<dbReference type="Proteomes" id="UP001596001">
    <property type="component" value="Unassembled WGS sequence"/>
</dbReference>
<evidence type="ECO:0000256" key="3">
    <source>
        <dbReference type="SAM" id="SignalP"/>
    </source>
</evidence>
<keyword evidence="2" id="KW-0472">Membrane</keyword>
<proteinExistence type="predicted"/>
<dbReference type="PROSITE" id="PS51257">
    <property type="entry name" value="PROKAR_LIPOPROTEIN"/>
    <property type="match status" value="1"/>
</dbReference>
<evidence type="ECO:0000259" key="4">
    <source>
        <dbReference type="Pfam" id="PF05433"/>
    </source>
</evidence>
<feature type="signal peptide" evidence="3">
    <location>
        <begin position="1"/>
        <end position="24"/>
    </location>
</feature>
<keyword evidence="3" id="KW-0732">Signal</keyword>
<evidence type="ECO:0000313" key="6">
    <source>
        <dbReference type="Proteomes" id="UP001596001"/>
    </source>
</evidence>
<dbReference type="InterPro" id="IPR051407">
    <property type="entry name" value="Bact_OM_lipoprot/Surf_antigen"/>
</dbReference>
<name>A0ABV9QF85_9BURK</name>
<sequence length="163" mass="16620">MPSFLRCTTGAVSVIACAVLTACATQQPAPQPVYASSGAYQSRPAAAPRGTEYAHVTRIDVLQSHQRQTSGAGAVAGAVIGGVLGNQIGHGGGRAVATAAGVVGGAVVGNAIEERSGGGGYARSYRITLRMDRGGSRSYDVPSPGDLRTGDRVRVYQGQISRY</sequence>
<dbReference type="RefSeq" id="WP_382434545.1">
    <property type="nucleotide sequence ID" value="NZ_JBHSHJ010000015.1"/>
</dbReference>
<dbReference type="EMBL" id="JBHSHJ010000015">
    <property type="protein sequence ID" value="MFC4790261.1"/>
    <property type="molecule type" value="Genomic_DNA"/>
</dbReference>
<comment type="subcellular location">
    <subcellularLocation>
        <location evidence="1">Membrane</location>
    </subcellularLocation>
</comment>
<dbReference type="InterPro" id="IPR008816">
    <property type="entry name" value="Gly_zipper_2TM_dom"/>
</dbReference>
<dbReference type="PANTHER" id="PTHR35603">
    <property type="match status" value="1"/>
</dbReference>
<gene>
    <name evidence="5" type="ORF">ACFO6X_14850</name>
</gene>
<organism evidence="5 6">
    <name type="scientific">Giesbergeria sinuosa</name>
    <dbReference type="NCBI Taxonomy" id="80883"/>
    <lineage>
        <taxon>Bacteria</taxon>
        <taxon>Pseudomonadati</taxon>
        <taxon>Pseudomonadota</taxon>
        <taxon>Betaproteobacteria</taxon>
        <taxon>Burkholderiales</taxon>
        <taxon>Comamonadaceae</taxon>
        <taxon>Giesbergeria</taxon>
    </lineage>
</organism>
<keyword evidence="6" id="KW-1185">Reference proteome</keyword>
<dbReference type="PANTHER" id="PTHR35603:SF2">
    <property type="entry name" value="OUTER MEMBRANE LIPOPROTEIN"/>
    <property type="match status" value="1"/>
</dbReference>